<gene>
    <name evidence="2" type="ORF">K402DRAFT_197332</name>
</gene>
<dbReference type="AlphaFoldDB" id="A0A6G1GNF9"/>
<sequence>MVSFHSTTDSLLQKITLDISHLSLTPSSRIKGPTVLYYTFSMRALRAASARGESLPVSIHPPTTSPIPHTPTTLTLCRLSHLPSFRPTTGGTPRSPTDFDEHLILHPMNTSQRPNRDASNRCTPLSGPSKDPITSLPRRRAPQLFRLCVLYHDPTTYRQTLLRTWAEQMQRLHTPELWDLMPRQRSVARVIDVEFREEYDLMMDLEADPALMFDPEVVVVDIGREGDGRGGAAGAVEEGARGRKVWEVSHLVYKGDRWDMNRAVVDVVVRKKIEEGTDKWLVEKMKGMKIDLADAAPKSVRKRYVYRTLRFTEGPLSWDTNPWGEDGEHMQDIRSHWSEPSDDPWNRPQLEIEPASPKIPAVGKRFQNLPLDVMLEIRGFLQDSDIYNLRQASKWCWSTFTPGPIATVEVLEALSEVYLRYAHIPW</sequence>
<evidence type="ECO:0000256" key="1">
    <source>
        <dbReference type="SAM" id="MobiDB-lite"/>
    </source>
</evidence>
<feature type="region of interest" description="Disordered" evidence="1">
    <location>
        <begin position="109"/>
        <end position="136"/>
    </location>
</feature>
<evidence type="ECO:0000313" key="2">
    <source>
        <dbReference type="EMBL" id="KAF1982350.1"/>
    </source>
</evidence>
<proteinExistence type="predicted"/>
<protein>
    <recommendedName>
        <fullName evidence="4">F-box domain-containing protein</fullName>
    </recommendedName>
</protein>
<reference evidence="2" key="1">
    <citation type="journal article" date="2020" name="Stud. Mycol.">
        <title>101 Dothideomycetes genomes: a test case for predicting lifestyles and emergence of pathogens.</title>
        <authorList>
            <person name="Haridas S."/>
            <person name="Albert R."/>
            <person name="Binder M."/>
            <person name="Bloem J."/>
            <person name="Labutti K."/>
            <person name="Salamov A."/>
            <person name="Andreopoulos B."/>
            <person name="Baker S."/>
            <person name="Barry K."/>
            <person name="Bills G."/>
            <person name="Bluhm B."/>
            <person name="Cannon C."/>
            <person name="Castanera R."/>
            <person name="Culley D."/>
            <person name="Daum C."/>
            <person name="Ezra D."/>
            <person name="Gonzalez J."/>
            <person name="Henrissat B."/>
            <person name="Kuo A."/>
            <person name="Liang C."/>
            <person name="Lipzen A."/>
            <person name="Lutzoni F."/>
            <person name="Magnuson J."/>
            <person name="Mondo S."/>
            <person name="Nolan M."/>
            <person name="Ohm R."/>
            <person name="Pangilinan J."/>
            <person name="Park H.-J."/>
            <person name="Ramirez L."/>
            <person name="Alfaro M."/>
            <person name="Sun H."/>
            <person name="Tritt A."/>
            <person name="Yoshinaga Y."/>
            <person name="Zwiers L.-H."/>
            <person name="Turgeon B."/>
            <person name="Goodwin S."/>
            <person name="Spatafora J."/>
            <person name="Crous P."/>
            <person name="Grigoriev I."/>
        </authorList>
    </citation>
    <scope>NUCLEOTIDE SEQUENCE</scope>
    <source>
        <strain evidence="2">CBS 113979</strain>
    </source>
</reference>
<accession>A0A6G1GNF9</accession>
<organism evidence="2 3">
    <name type="scientific">Aulographum hederae CBS 113979</name>
    <dbReference type="NCBI Taxonomy" id="1176131"/>
    <lineage>
        <taxon>Eukaryota</taxon>
        <taxon>Fungi</taxon>
        <taxon>Dikarya</taxon>
        <taxon>Ascomycota</taxon>
        <taxon>Pezizomycotina</taxon>
        <taxon>Dothideomycetes</taxon>
        <taxon>Pleosporomycetidae</taxon>
        <taxon>Aulographales</taxon>
        <taxon>Aulographaceae</taxon>
    </lineage>
</organism>
<dbReference type="Proteomes" id="UP000800041">
    <property type="component" value="Unassembled WGS sequence"/>
</dbReference>
<name>A0A6G1GNF9_9PEZI</name>
<dbReference type="EMBL" id="ML977185">
    <property type="protein sequence ID" value="KAF1982350.1"/>
    <property type="molecule type" value="Genomic_DNA"/>
</dbReference>
<keyword evidence="3" id="KW-1185">Reference proteome</keyword>
<evidence type="ECO:0000313" key="3">
    <source>
        <dbReference type="Proteomes" id="UP000800041"/>
    </source>
</evidence>
<evidence type="ECO:0008006" key="4">
    <source>
        <dbReference type="Google" id="ProtNLM"/>
    </source>
</evidence>